<dbReference type="SUPFAM" id="SSF57850">
    <property type="entry name" value="RING/U-box"/>
    <property type="match status" value="1"/>
</dbReference>
<evidence type="ECO:0000313" key="21">
    <source>
        <dbReference type="Ensembl" id="ENSNNAP00000014233.1"/>
    </source>
</evidence>
<dbReference type="SMART" id="SM00184">
    <property type="entry name" value="RING"/>
    <property type="match status" value="1"/>
</dbReference>
<dbReference type="InterPro" id="IPR013083">
    <property type="entry name" value="Znf_RING/FYVE/PHD"/>
</dbReference>
<keyword evidence="8" id="KW-0479">Metal-binding</keyword>
<reference evidence="21" key="1">
    <citation type="submission" date="2025-08" db="UniProtKB">
        <authorList>
            <consortium name="Ensembl"/>
        </authorList>
    </citation>
    <scope>IDENTIFICATION</scope>
</reference>
<evidence type="ECO:0000256" key="19">
    <source>
        <dbReference type="SAM" id="MobiDB-lite"/>
    </source>
</evidence>
<evidence type="ECO:0000256" key="15">
    <source>
        <dbReference type="ARBA" id="ARBA00023136"/>
    </source>
</evidence>
<evidence type="ECO:0000256" key="2">
    <source>
        <dbReference type="ARBA" id="ARBA00004352"/>
    </source>
</evidence>
<keyword evidence="11 18" id="KW-0863">Zinc-finger</keyword>
<evidence type="ECO:0000256" key="9">
    <source>
        <dbReference type="ARBA" id="ARBA00022729"/>
    </source>
</evidence>
<evidence type="ECO:0000256" key="7">
    <source>
        <dbReference type="ARBA" id="ARBA00022692"/>
    </source>
</evidence>
<dbReference type="InterPro" id="IPR001841">
    <property type="entry name" value="Znf_RING"/>
</dbReference>
<comment type="subcellular location">
    <subcellularLocation>
        <location evidence="3">Endosome membrane</location>
        <topology evidence="3">Single-pass type I membrane protein</topology>
    </subcellularLocation>
    <subcellularLocation>
        <location evidence="2">Lysosome membrane</location>
        <topology evidence="2">Single-pass type I membrane protein</topology>
    </subcellularLocation>
</comment>
<evidence type="ECO:0000256" key="13">
    <source>
        <dbReference type="ARBA" id="ARBA00022833"/>
    </source>
</evidence>
<dbReference type="GO" id="GO:0061630">
    <property type="term" value="F:ubiquitin protein ligase activity"/>
    <property type="evidence" value="ECO:0007669"/>
    <property type="project" value="UniProtKB-EC"/>
</dbReference>
<keyword evidence="13" id="KW-0862">Zinc</keyword>
<evidence type="ECO:0000256" key="4">
    <source>
        <dbReference type="ARBA" id="ARBA00004906"/>
    </source>
</evidence>
<dbReference type="GO" id="GO:0008270">
    <property type="term" value="F:zinc ion binding"/>
    <property type="evidence" value="ECO:0007669"/>
    <property type="project" value="UniProtKB-KW"/>
</dbReference>
<keyword evidence="17" id="KW-0458">Lysosome</keyword>
<evidence type="ECO:0000256" key="16">
    <source>
        <dbReference type="ARBA" id="ARBA00023180"/>
    </source>
</evidence>
<sequence>MIVRCVQHRKRMRKDQLSKEQLKKIPLHKYKKGDKYDVCAICLEEYEDGDRLRILPCSHAYHCNCVDPWLTQTKKTCPVCKQRVVRSSEGEDGGSEEEQEDSERTPLLHPSPSTAVGPPCFGSMARSVPWSVPSRSPRGLLEEGGELSPSPRSQSQPSLI</sequence>
<dbReference type="CDD" id="cd16796">
    <property type="entry name" value="RING-H2_RNF13"/>
    <property type="match status" value="1"/>
</dbReference>
<accession>A0A8C6XHC1</accession>
<proteinExistence type="predicted"/>
<dbReference type="PANTHER" id="PTHR47168:SF1">
    <property type="entry name" value="OS02G0798600 PROTEIN"/>
    <property type="match status" value="1"/>
</dbReference>
<protein>
    <recommendedName>
        <fullName evidence="5">RING-type E3 ubiquitin transferase</fullName>
        <ecNumber evidence="5">2.3.2.27</ecNumber>
    </recommendedName>
</protein>
<keyword evidence="12" id="KW-0833">Ubl conjugation pathway</keyword>
<dbReference type="Gene3D" id="3.30.40.10">
    <property type="entry name" value="Zinc/RING finger domain, C3HC4 (zinc finger)"/>
    <property type="match status" value="1"/>
</dbReference>
<dbReference type="PANTHER" id="PTHR47168">
    <property type="entry name" value="RING ZINC FINGER DOMAIN SUPERFAMILY PROTEIN-RELATED"/>
    <property type="match status" value="1"/>
</dbReference>
<dbReference type="OrthoDB" id="8062037at2759"/>
<name>A0A8C6XHC1_NAJNA</name>
<comment type="catalytic activity">
    <reaction evidence="1">
        <text>S-ubiquitinyl-[E2 ubiquitin-conjugating enzyme]-L-cysteine + [acceptor protein]-L-lysine = [E2 ubiquitin-conjugating enzyme]-L-cysteine + N(6)-ubiquitinyl-[acceptor protein]-L-lysine.</text>
        <dbReference type="EC" id="2.3.2.27"/>
    </reaction>
</comment>
<feature type="region of interest" description="Disordered" evidence="19">
    <location>
        <begin position="84"/>
        <end position="160"/>
    </location>
</feature>
<evidence type="ECO:0000256" key="5">
    <source>
        <dbReference type="ARBA" id="ARBA00012483"/>
    </source>
</evidence>
<keyword evidence="7" id="KW-0812">Transmembrane</keyword>
<evidence type="ECO:0000256" key="3">
    <source>
        <dbReference type="ARBA" id="ARBA00004530"/>
    </source>
</evidence>
<evidence type="ECO:0000256" key="18">
    <source>
        <dbReference type="PROSITE-ProRule" id="PRU00175"/>
    </source>
</evidence>
<feature type="compositionally biased region" description="Low complexity" evidence="19">
    <location>
        <begin position="126"/>
        <end position="138"/>
    </location>
</feature>
<evidence type="ECO:0000313" key="22">
    <source>
        <dbReference type="Proteomes" id="UP000694559"/>
    </source>
</evidence>
<dbReference type="GO" id="GO:0010008">
    <property type="term" value="C:endosome membrane"/>
    <property type="evidence" value="ECO:0007669"/>
    <property type="project" value="UniProtKB-SubCell"/>
</dbReference>
<evidence type="ECO:0000259" key="20">
    <source>
        <dbReference type="PROSITE" id="PS50089"/>
    </source>
</evidence>
<dbReference type="Pfam" id="PF13639">
    <property type="entry name" value="zf-RING_2"/>
    <property type="match status" value="1"/>
</dbReference>
<evidence type="ECO:0000256" key="11">
    <source>
        <dbReference type="ARBA" id="ARBA00022771"/>
    </source>
</evidence>
<organism evidence="21 22">
    <name type="scientific">Naja naja</name>
    <name type="common">Indian cobra</name>
    <dbReference type="NCBI Taxonomy" id="35670"/>
    <lineage>
        <taxon>Eukaryota</taxon>
        <taxon>Metazoa</taxon>
        <taxon>Chordata</taxon>
        <taxon>Craniata</taxon>
        <taxon>Vertebrata</taxon>
        <taxon>Euteleostomi</taxon>
        <taxon>Lepidosauria</taxon>
        <taxon>Squamata</taxon>
        <taxon>Bifurcata</taxon>
        <taxon>Unidentata</taxon>
        <taxon>Episquamata</taxon>
        <taxon>Toxicofera</taxon>
        <taxon>Serpentes</taxon>
        <taxon>Colubroidea</taxon>
        <taxon>Elapidae</taxon>
        <taxon>Elapinae</taxon>
        <taxon>Naja</taxon>
    </lineage>
</organism>
<dbReference type="EC" id="2.3.2.27" evidence="5"/>
<keyword evidence="9" id="KW-0732">Signal</keyword>
<keyword evidence="16" id="KW-0325">Glycoprotein</keyword>
<dbReference type="FunFam" id="3.30.40.10:FF:000099">
    <property type="entry name" value="E3 ubiquitin-protein ligase RNF167"/>
    <property type="match status" value="1"/>
</dbReference>
<keyword evidence="14" id="KW-1133">Transmembrane helix</keyword>
<reference evidence="21" key="2">
    <citation type="submission" date="2025-09" db="UniProtKB">
        <authorList>
            <consortium name="Ensembl"/>
        </authorList>
    </citation>
    <scope>IDENTIFICATION</scope>
</reference>
<dbReference type="Proteomes" id="UP000694559">
    <property type="component" value="Unplaced"/>
</dbReference>
<evidence type="ECO:0000256" key="17">
    <source>
        <dbReference type="ARBA" id="ARBA00023228"/>
    </source>
</evidence>
<keyword evidence="6" id="KW-0808">Transferase</keyword>
<evidence type="ECO:0000256" key="6">
    <source>
        <dbReference type="ARBA" id="ARBA00022679"/>
    </source>
</evidence>
<evidence type="ECO:0000256" key="14">
    <source>
        <dbReference type="ARBA" id="ARBA00022989"/>
    </source>
</evidence>
<dbReference type="Ensembl" id="ENSNNAT00000014921.1">
    <property type="protein sequence ID" value="ENSNNAP00000014233.1"/>
    <property type="gene ID" value="ENSNNAG00000009580.1"/>
</dbReference>
<dbReference type="GO" id="GO:0005765">
    <property type="term" value="C:lysosomal membrane"/>
    <property type="evidence" value="ECO:0007669"/>
    <property type="project" value="UniProtKB-SubCell"/>
</dbReference>
<dbReference type="PROSITE" id="PS50089">
    <property type="entry name" value="ZF_RING_2"/>
    <property type="match status" value="1"/>
</dbReference>
<keyword evidence="22" id="KW-1185">Reference proteome</keyword>
<evidence type="ECO:0000256" key="10">
    <source>
        <dbReference type="ARBA" id="ARBA00022753"/>
    </source>
</evidence>
<feature type="compositionally biased region" description="Acidic residues" evidence="19">
    <location>
        <begin position="90"/>
        <end position="101"/>
    </location>
</feature>
<dbReference type="AlphaFoldDB" id="A0A8C6XHC1"/>
<dbReference type="InterPro" id="IPR051653">
    <property type="entry name" value="E3_ligase_sorting_rcpt"/>
</dbReference>
<comment type="pathway">
    <text evidence="4">Protein modification; protein ubiquitination.</text>
</comment>
<keyword evidence="10" id="KW-0967">Endosome</keyword>
<feature type="compositionally biased region" description="Low complexity" evidence="19">
    <location>
        <begin position="148"/>
        <end position="160"/>
    </location>
</feature>
<evidence type="ECO:0000256" key="1">
    <source>
        <dbReference type="ARBA" id="ARBA00000900"/>
    </source>
</evidence>
<evidence type="ECO:0000256" key="8">
    <source>
        <dbReference type="ARBA" id="ARBA00022723"/>
    </source>
</evidence>
<dbReference type="GeneTree" id="ENSGT00940000159547"/>
<keyword evidence="15" id="KW-0472">Membrane</keyword>
<evidence type="ECO:0000256" key="12">
    <source>
        <dbReference type="ARBA" id="ARBA00022786"/>
    </source>
</evidence>
<feature type="domain" description="RING-type" evidence="20">
    <location>
        <begin position="39"/>
        <end position="81"/>
    </location>
</feature>